<dbReference type="GO" id="GO:0003676">
    <property type="term" value="F:nucleic acid binding"/>
    <property type="evidence" value="ECO:0007669"/>
    <property type="project" value="InterPro"/>
</dbReference>
<dbReference type="PANTHER" id="PTHR34314">
    <property type="entry name" value="CRENARCHAEAL PROTEIN, PUTATIVE-RELATED"/>
    <property type="match status" value="1"/>
</dbReference>
<dbReference type="InterPro" id="IPR011856">
    <property type="entry name" value="tRNA_endonuc-like_dom_sf"/>
</dbReference>
<dbReference type="EMBL" id="DSEU01000007">
    <property type="protein sequence ID" value="HEM66258.1"/>
    <property type="molecule type" value="Genomic_DNA"/>
</dbReference>
<comment type="caution">
    <text evidence="2">The sequence shown here is derived from an EMBL/GenBank/DDBJ whole genome shotgun (WGS) entry which is preliminary data.</text>
</comment>
<dbReference type="Gene3D" id="1.10.287.950">
    <property type="entry name" value="Methyl-accepting chemotaxis protein"/>
    <property type="match status" value="1"/>
</dbReference>
<dbReference type="AlphaFoldDB" id="A0A7J2U089"/>
<dbReference type="Gene3D" id="3.40.1350.10">
    <property type="match status" value="1"/>
</dbReference>
<dbReference type="InterPro" id="IPR011335">
    <property type="entry name" value="Restrct_endonuc-II-like"/>
</dbReference>
<dbReference type="SUPFAM" id="SSF52980">
    <property type="entry name" value="Restriction endonuclease-like"/>
    <property type="match status" value="1"/>
</dbReference>
<evidence type="ECO:0000313" key="2">
    <source>
        <dbReference type="EMBL" id="HEM66258.1"/>
    </source>
</evidence>
<keyword evidence="1" id="KW-0175">Coiled coil</keyword>
<dbReference type="InterPro" id="IPR024271">
    <property type="entry name" value="DUF3782"/>
</dbReference>
<dbReference type="PANTHER" id="PTHR34314:SF6">
    <property type="entry name" value="DUF3782 DOMAIN-CONTAINING PROTEIN"/>
    <property type="match status" value="1"/>
</dbReference>
<name>A0A7J2U089_9CREN</name>
<gene>
    <name evidence="2" type="ORF">ENO26_01595</name>
</gene>
<protein>
    <submittedName>
        <fullName evidence="2">DUF3782 domain-containing protein</fullName>
    </submittedName>
</protein>
<dbReference type="Pfam" id="PF12644">
    <property type="entry name" value="DUF3782"/>
    <property type="match status" value="1"/>
</dbReference>
<feature type="coiled-coil region" evidence="1">
    <location>
        <begin position="45"/>
        <end position="114"/>
    </location>
</feature>
<sequence>MSIDWGRLEEVVERAVRRARAEELKDIAEAIKTFAEYVKKGFDIIAEHSKRMEEHDKKIEELSRRLEELTKAVQEQGKILAEHSKILAEHSKRLEEFSKRIEELTRKVGEQSAVLGSIGRRWGRDLEKMVIELYRHVLEERGIIPEKIERFTYVDTDGRYYVKGSRIEFDTYIHNDKVYLVEVKSHADIEDVEWFYKRAEIYEKIRGRKPDKLVLVAVHIDEDAYERAKELGIEVIYGAIIP</sequence>
<dbReference type="Pfam" id="PF07788">
    <property type="entry name" value="PDDEXK_10"/>
    <property type="match status" value="1"/>
</dbReference>
<dbReference type="InterPro" id="IPR012431">
    <property type="entry name" value="PDDEXK_10"/>
</dbReference>
<reference evidence="2" key="1">
    <citation type="journal article" date="2020" name="mSystems">
        <title>Genome- and Community-Level Interaction Insights into Carbon Utilization and Element Cycling Functions of Hydrothermarchaeota in Hydrothermal Sediment.</title>
        <authorList>
            <person name="Zhou Z."/>
            <person name="Liu Y."/>
            <person name="Xu W."/>
            <person name="Pan J."/>
            <person name="Luo Z.H."/>
            <person name="Li M."/>
        </authorList>
    </citation>
    <scope>NUCLEOTIDE SEQUENCE [LARGE SCALE GENOMIC DNA]</scope>
    <source>
        <strain evidence="2">SpSt-125</strain>
    </source>
</reference>
<accession>A0A7J2U089</accession>
<evidence type="ECO:0000256" key="1">
    <source>
        <dbReference type="SAM" id="Coils"/>
    </source>
</evidence>
<proteinExistence type="predicted"/>
<organism evidence="2">
    <name type="scientific">Ignisphaera aggregans</name>
    <dbReference type="NCBI Taxonomy" id="334771"/>
    <lineage>
        <taxon>Archaea</taxon>
        <taxon>Thermoproteota</taxon>
        <taxon>Thermoprotei</taxon>
        <taxon>Desulfurococcales</taxon>
        <taxon>Desulfurococcaceae</taxon>
        <taxon>Ignisphaera</taxon>
    </lineage>
</organism>